<feature type="non-terminal residue" evidence="2">
    <location>
        <position position="1"/>
    </location>
</feature>
<feature type="compositionally biased region" description="Polar residues" evidence="1">
    <location>
        <begin position="140"/>
        <end position="173"/>
    </location>
</feature>
<reference evidence="2" key="1">
    <citation type="submission" date="2020-10" db="EMBL/GenBank/DDBJ databases">
        <authorList>
            <person name="Gilroy R."/>
        </authorList>
    </citation>
    <scope>NUCLEOTIDE SEQUENCE</scope>
    <source>
        <strain evidence="2">ChiW17-6978</strain>
    </source>
</reference>
<comment type="caution">
    <text evidence="2">The sequence shown here is derived from an EMBL/GenBank/DDBJ whole genome shotgun (WGS) entry which is preliminary data.</text>
</comment>
<dbReference type="EMBL" id="DVLF01000077">
    <property type="protein sequence ID" value="HIT49865.1"/>
    <property type="molecule type" value="Genomic_DNA"/>
</dbReference>
<evidence type="ECO:0000313" key="2">
    <source>
        <dbReference type="EMBL" id="HIT49865.1"/>
    </source>
</evidence>
<dbReference type="Pfam" id="PF06265">
    <property type="entry name" value="YutD-like"/>
    <property type="match status" value="1"/>
</dbReference>
<sequence>ETFEEKYIEECFDRYLYLVGDISSGILRLKGFDANPRSKNYYQYMDDYLESSCAMGCPYYVLKRLKTTAEVEKVLKEKTPVDEDGIKIRPLIKESFDRESLILESSLKEKPSIRIDTGKINRLPKADVPLEIKEYIEQDTMGNKNNTKQPEKPVNTTSYISTSPGFVPNQNKNHYYHQNKNRNKKKK</sequence>
<feature type="compositionally biased region" description="Basic residues" evidence="1">
    <location>
        <begin position="174"/>
        <end position="187"/>
    </location>
</feature>
<organism evidence="2 3">
    <name type="scientific">Candidatus Pelethenecus faecipullorum</name>
    <dbReference type="NCBI Taxonomy" id="2840900"/>
    <lineage>
        <taxon>Bacteria</taxon>
        <taxon>Bacillati</taxon>
        <taxon>Mycoplasmatota</taxon>
        <taxon>Mollicutes</taxon>
        <taxon>Candidatus Pelethenecus</taxon>
    </lineage>
</organism>
<reference evidence="2" key="2">
    <citation type="journal article" date="2021" name="PeerJ">
        <title>Extensive microbial diversity within the chicken gut microbiome revealed by metagenomics and culture.</title>
        <authorList>
            <person name="Gilroy R."/>
            <person name="Ravi A."/>
            <person name="Getino M."/>
            <person name="Pursley I."/>
            <person name="Horton D.L."/>
            <person name="Alikhan N.F."/>
            <person name="Baker D."/>
            <person name="Gharbi K."/>
            <person name="Hall N."/>
            <person name="Watson M."/>
            <person name="Adriaenssens E.M."/>
            <person name="Foster-Nyarko E."/>
            <person name="Jarju S."/>
            <person name="Secka A."/>
            <person name="Antonio M."/>
            <person name="Oren A."/>
            <person name="Chaudhuri R.R."/>
            <person name="La Ragione R."/>
            <person name="Hildebrand F."/>
            <person name="Pallen M.J."/>
        </authorList>
    </citation>
    <scope>NUCLEOTIDE SEQUENCE</scope>
    <source>
        <strain evidence="2">ChiW17-6978</strain>
    </source>
</reference>
<dbReference type="Gene3D" id="3.50.4.20">
    <property type="match status" value="1"/>
</dbReference>
<dbReference type="InterPro" id="IPR038141">
    <property type="entry name" value="YutD-like_sf"/>
</dbReference>
<accession>A0A9D1KI22</accession>
<evidence type="ECO:0000256" key="1">
    <source>
        <dbReference type="SAM" id="MobiDB-lite"/>
    </source>
</evidence>
<name>A0A9D1KI22_9MOLU</name>
<proteinExistence type="predicted"/>
<gene>
    <name evidence="2" type="ORF">IAD46_02440</name>
</gene>
<dbReference type="InterPro" id="IPR009370">
    <property type="entry name" value="YutD-like"/>
</dbReference>
<evidence type="ECO:0000313" key="3">
    <source>
        <dbReference type="Proteomes" id="UP000886758"/>
    </source>
</evidence>
<feature type="region of interest" description="Disordered" evidence="1">
    <location>
        <begin position="139"/>
        <end position="187"/>
    </location>
</feature>
<dbReference type="Proteomes" id="UP000886758">
    <property type="component" value="Unassembled WGS sequence"/>
</dbReference>
<dbReference type="AlphaFoldDB" id="A0A9D1KI22"/>
<protein>
    <submittedName>
        <fullName evidence="2">DUF1027 domain-containing protein</fullName>
    </submittedName>
</protein>